<gene>
    <name evidence="1" type="ORF">B4135_4209</name>
</gene>
<evidence type="ECO:0000313" key="2">
    <source>
        <dbReference type="Proteomes" id="UP000075683"/>
    </source>
</evidence>
<accession>A0A150L8M0</accession>
<sequence length="64" mass="7506">MKRKGCSVPRIYFNALRYENKYSPEKIIKHENGEIFIGPSVEGKDQEYEKVLSGEVERRKPSFV</sequence>
<protein>
    <submittedName>
        <fullName evidence="1">Uncharacterized protein</fullName>
    </submittedName>
</protein>
<organism evidence="1 2">
    <name type="scientific">Caldibacillus debilis</name>
    <dbReference type="NCBI Taxonomy" id="301148"/>
    <lineage>
        <taxon>Bacteria</taxon>
        <taxon>Bacillati</taxon>
        <taxon>Bacillota</taxon>
        <taxon>Bacilli</taxon>
        <taxon>Bacillales</taxon>
        <taxon>Bacillaceae</taxon>
        <taxon>Caldibacillus</taxon>
    </lineage>
</organism>
<dbReference type="RefSeq" id="WP_061570309.1">
    <property type="nucleotide sequence ID" value="NZ_JBAIZG010000023.1"/>
</dbReference>
<proteinExistence type="predicted"/>
<evidence type="ECO:0000313" key="1">
    <source>
        <dbReference type="EMBL" id="KYD08052.1"/>
    </source>
</evidence>
<dbReference type="EMBL" id="LQYT01000143">
    <property type="protein sequence ID" value="KYD08052.1"/>
    <property type="molecule type" value="Genomic_DNA"/>
</dbReference>
<dbReference type="AlphaFoldDB" id="A0A150L8M0"/>
<name>A0A150L8M0_9BACI</name>
<reference evidence="1 2" key="1">
    <citation type="submission" date="2016-01" db="EMBL/GenBank/DDBJ databases">
        <title>Draft Genome Sequences of Seven Thermophilic Sporeformers Isolated from Foods.</title>
        <authorList>
            <person name="Berendsen E.M."/>
            <person name="Wells-Bennik M.H."/>
            <person name="Krawcyk A.O."/>
            <person name="De Jong A."/>
            <person name="Holsappel S."/>
            <person name="Eijlander R.T."/>
            <person name="Kuipers O.P."/>
        </authorList>
    </citation>
    <scope>NUCLEOTIDE SEQUENCE [LARGE SCALE GENOMIC DNA]</scope>
    <source>
        <strain evidence="1 2">B4135</strain>
    </source>
</reference>
<dbReference type="Proteomes" id="UP000075683">
    <property type="component" value="Unassembled WGS sequence"/>
</dbReference>
<comment type="caution">
    <text evidence="1">The sequence shown here is derived from an EMBL/GenBank/DDBJ whole genome shotgun (WGS) entry which is preliminary data.</text>
</comment>
<dbReference type="OrthoDB" id="2628434at2"/>